<dbReference type="GO" id="GO:0016705">
    <property type="term" value="F:oxidoreductase activity, acting on paired donors, with incorporation or reduction of molecular oxygen"/>
    <property type="evidence" value="ECO:0007669"/>
    <property type="project" value="InterPro"/>
</dbReference>
<dbReference type="InterPro" id="IPR001128">
    <property type="entry name" value="Cyt_P450"/>
</dbReference>
<comment type="cofactor">
    <cofactor evidence="1 9">
        <name>heme</name>
        <dbReference type="ChEBI" id="CHEBI:30413"/>
    </cofactor>
</comment>
<keyword evidence="5 9" id="KW-0479">Metal-binding</keyword>
<evidence type="ECO:0000256" key="1">
    <source>
        <dbReference type="ARBA" id="ARBA00001971"/>
    </source>
</evidence>
<evidence type="ECO:0000256" key="7">
    <source>
        <dbReference type="ARBA" id="ARBA00023004"/>
    </source>
</evidence>
<keyword evidence="11" id="KW-1133">Transmembrane helix</keyword>
<dbReference type="GO" id="GO:0004497">
    <property type="term" value="F:monooxygenase activity"/>
    <property type="evidence" value="ECO:0007669"/>
    <property type="project" value="UniProtKB-KW"/>
</dbReference>
<keyword evidence="11" id="KW-0812">Transmembrane</keyword>
<keyword evidence="4 9" id="KW-0349">Heme</keyword>
<dbReference type="Gene3D" id="1.10.630.10">
    <property type="entry name" value="Cytochrome P450"/>
    <property type="match status" value="1"/>
</dbReference>
<dbReference type="AlphaFoldDB" id="V2XI01"/>
<keyword evidence="8 10" id="KW-0503">Monooxygenase</keyword>
<sequence length="516" mass="58609">MSFVIAATLEHYCVSLAALFVASLFLVQYRKVRHLHLPPGPRPLPLIGNVLDVPNGFEWLTFMGWGRKFCSDIVHFKVFGASTIVLNSQKAVHDLLEKKSNIYSSRPRWVMLNELMGWDWAFITMPYGKEWKARRKLFTNEFNPKHTERYEPQTLQAVHLFLLDLLREPDSFYRLLRHMAGSVVLSVTYGLTTKTAEVGDPFIDTAERALDGFVAAAVPGSFWVDYLPILKYIPSWFPGASFQRKARAWREDAEKMLNEPYDAVKSNIAKGVSRPCFVSYCLDNIRRSTEEEVDYQERLIKESASAMYEAATDTSVTALHSFFLSMVCHPEVQRKAQEEIDNVVGSDRFPNFEDKGNLPYVCAVVNEVMRHQPVGPLGLPHLVTEEDEYKGYRIPKNSVVIANIWAILHDEATYGPHPNIFDPSRFLTEDGSLNTAIPDPSTSVFGFGRRICPGRHLAVSTIFATIAYVLQCFEISALGIVTQEYESSIQNRPVPFKCRIKPRSPQHENLIRSAAH</sequence>
<feature type="binding site" description="axial binding residue" evidence="9">
    <location>
        <position position="452"/>
    </location>
    <ligand>
        <name>heme</name>
        <dbReference type="ChEBI" id="CHEBI:30413"/>
    </ligand>
    <ligandPart>
        <name>Fe</name>
        <dbReference type="ChEBI" id="CHEBI:18248"/>
    </ligandPart>
</feature>
<dbReference type="Proteomes" id="UP000017559">
    <property type="component" value="Unassembled WGS sequence"/>
</dbReference>
<dbReference type="GO" id="GO:0020037">
    <property type="term" value="F:heme binding"/>
    <property type="evidence" value="ECO:0007669"/>
    <property type="project" value="InterPro"/>
</dbReference>
<dbReference type="PANTHER" id="PTHR46300:SF7">
    <property type="entry name" value="P450, PUTATIVE (EUROFUNG)-RELATED"/>
    <property type="match status" value="1"/>
</dbReference>
<dbReference type="CDD" id="cd11065">
    <property type="entry name" value="CYP64-like"/>
    <property type="match status" value="1"/>
</dbReference>
<evidence type="ECO:0000256" key="8">
    <source>
        <dbReference type="ARBA" id="ARBA00023033"/>
    </source>
</evidence>
<protein>
    <submittedName>
        <fullName evidence="12">Cytochrome p450</fullName>
    </submittedName>
</protein>
<evidence type="ECO:0000256" key="2">
    <source>
        <dbReference type="ARBA" id="ARBA00005179"/>
    </source>
</evidence>
<keyword evidence="6 10" id="KW-0560">Oxidoreductase</keyword>
<name>V2XI01_MONRO</name>
<dbReference type="InterPro" id="IPR036396">
    <property type="entry name" value="Cyt_P450_sf"/>
</dbReference>
<evidence type="ECO:0000313" key="12">
    <source>
        <dbReference type="EMBL" id="ESK92481.1"/>
    </source>
</evidence>
<evidence type="ECO:0000256" key="5">
    <source>
        <dbReference type="ARBA" id="ARBA00022723"/>
    </source>
</evidence>
<keyword evidence="13" id="KW-1185">Reference proteome</keyword>
<dbReference type="PRINTS" id="PR00385">
    <property type="entry name" value="P450"/>
</dbReference>
<dbReference type="InterPro" id="IPR002401">
    <property type="entry name" value="Cyt_P450_E_grp-I"/>
</dbReference>
<organism evidence="12 13">
    <name type="scientific">Moniliophthora roreri (strain MCA 2997)</name>
    <name type="common">Cocoa frosty pod rot fungus</name>
    <name type="synonym">Crinipellis roreri</name>
    <dbReference type="NCBI Taxonomy" id="1381753"/>
    <lineage>
        <taxon>Eukaryota</taxon>
        <taxon>Fungi</taxon>
        <taxon>Dikarya</taxon>
        <taxon>Basidiomycota</taxon>
        <taxon>Agaricomycotina</taxon>
        <taxon>Agaricomycetes</taxon>
        <taxon>Agaricomycetidae</taxon>
        <taxon>Agaricales</taxon>
        <taxon>Marasmiineae</taxon>
        <taxon>Marasmiaceae</taxon>
        <taxon>Moniliophthora</taxon>
    </lineage>
</organism>
<evidence type="ECO:0000256" key="9">
    <source>
        <dbReference type="PIRSR" id="PIRSR602401-1"/>
    </source>
</evidence>
<evidence type="ECO:0000256" key="4">
    <source>
        <dbReference type="ARBA" id="ARBA00022617"/>
    </source>
</evidence>
<dbReference type="OrthoDB" id="2789670at2759"/>
<dbReference type="EMBL" id="AWSO01000283">
    <property type="protein sequence ID" value="ESK92481.1"/>
    <property type="molecule type" value="Genomic_DNA"/>
</dbReference>
<evidence type="ECO:0000256" key="10">
    <source>
        <dbReference type="RuleBase" id="RU000461"/>
    </source>
</evidence>
<feature type="transmembrane region" description="Helical" evidence="11">
    <location>
        <begin position="12"/>
        <end position="29"/>
    </location>
</feature>
<dbReference type="PRINTS" id="PR00463">
    <property type="entry name" value="EP450I"/>
</dbReference>
<dbReference type="HOGENOM" id="CLU_001570_2_3_1"/>
<dbReference type="Pfam" id="PF00067">
    <property type="entry name" value="p450"/>
    <property type="match status" value="1"/>
</dbReference>
<evidence type="ECO:0000256" key="3">
    <source>
        <dbReference type="ARBA" id="ARBA00010617"/>
    </source>
</evidence>
<comment type="similarity">
    <text evidence="3 10">Belongs to the cytochrome P450 family.</text>
</comment>
<comment type="pathway">
    <text evidence="2">Secondary metabolite biosynthesis.</text>
</comment>
<dbReference type="KEGG" id="mrr:Moror_4518"/>
<gene>
    <name evidence="12" type="ORF">Moror_4518</name>
</gene>
<keyword evidence="11" id="KW-0472">Membrane</keyword>
<evidence type="ECO:0000313" key="13">
    <source>
        <dbReference type="Proteomes" id="UP000017559"/>
    </source>
</evidence>
<dbReference type="PROSITE" id="PS00086">
    <property type="entry name" value="CYTOCHROME_P450"/>
    <property type="match status" value="1"/>
</dbReference>
<evidence type="ECO:0000256" key="6">
    <source>
        <dbReference type="ARBA" id="ARBA00023002"/>
    </source>
</evidence>
<proteinExistence type="inferred from homology"/>
<reference evidence="12 13" key="1">
    <citation type="journal article" date="2014" name="BMC Genomics">
        <title>Genome and secretome analysis of the hemibiotrophic fungal pathogen, Moniliophthora roreri, which causes frosty pod rot disease of cacao: mechanisms of the biotrophic and necrotrophic phases.</title>
        <authorList>
            <person name="Meinhardt L.W."/>
            <person name="Costa G.G.L."/>
            <person name="Thomazella D.P.T."/>
            <person name="Teixeira P.J.P.L."/>
            <person name="Carazzolle M.F."/>
            <person name="Schuster S.C."/>
            <person name="Carlson J.E."/>
            <person name="Guiltinan M.J."/>
            <person name="Mieczkowski P."/>
            <person name="Farmer A."/>
            <person name="Ramaraj T."/>
            <person name="Crozier J."/>
            <person name="Davis R.E."/>
            <person name="Shao J."/>
            <person name="Melnick R.L."/>
            <person name="Pereira G.A.G."/>
            <person name="Bailey B.A."/>
        </authorList>
    </citation>
    <scope>NUCLEOTIDE SEQUENCE [LARGE SCALE GENOMIC DNA]</scope>
    <source>
        <strain evidence="12 13">MCA 2997</strain>
    </source>
</reference>
<accession>V2XI01</accession>
<dbReference type="InterPro" id="IPR017972">
    <property type="entry name" value="Cyt_P450_CS"/>
</dbReference>
<keyword evidence="7 9" id="KW-0408">Iron</keyword>
<dbReference type="GO" id="GO:0005506">
    <property type="term" value="F:iron ion binding"/>
    <property type="evidence" value="ECO:0007669"/>
    <property type="project" value="InterPro"/>
</dbReference>
<dbReference type="SUPFAM" id="SSF48264">
    <property type="entry name" value="Cytochrome P450"/>
    <property type="match status" value="1"/>
</dbReference>
<evidence type="ECO:0000256" key="11">
    <source>
        <dbReference type="SAM" id="Phobius"/>
    </source>
</evidence>
<dbReference type="InterPro" id="IPR050364">
    <property type="entry name" value="Cytochrome_P450_fung"/>
</dbReference>
<dbReference type="PANTHER" id="PTHR46300">
    <property type="entry name" value="P450, PUTATIVE (EUROFUNG)-RELATED-RELATED"/>
    <property type="match status" value="1"/>
</dbReference>
<comment type="caution">
    <text evidence="12">The sequence shown here is derived from an EMBL/GenBank/DDBJ whole genome shotgun (WGS) entry which is preliminary data.</text>
</comment>